<evidence type="ECO:0000313" key="11">
    <source>
        <dbReference type="Proteomes" id="UP000001950"/>
    </source>
</evidence>
<keyword evidence="3" id="KW-0805">Transcription regulation</keyword>
<evidence type="ECO:0000259" key="8">
    <source>
        <dbReference type="Pfam" id="PF12842"/>
    </source>
</evidence>
<sequence>MSKFDSPSEKAGVPQSATFSSESCLGKYTQMRDRLKKLLSPKNSDDLYELLLLLKNSHLFGSETVTKIDTLFSEIAICTPEDDLTHVELADCFVSTLLSYIDDEYFIDLLQNIILHTRNNSLILSCENRLFELVFVLGMDVTVDKLRNPLGLVYVILKSSVSFNSKFVSNRVSQDESRINVGYLLTSQIYNSMLSPSSPYAYNFNSNFEQNEVYSYISSLKLDNRNLKEFLNKECFGKICEQIVYYCGDFANSVKFLENLVKICKFIHSKDVSGSKNYRSLTVSILTQRFTNPIFQADLILTFLENMYHELLSQDFKDFYHFSINFPSTFGFNLKNPFNAQFNDKASTEGQSQSDHESDEYKHDEDSSYDYSEDNMLKSDLFFNLFPAAQEEDLIEVYWILETDILFALFHSMRSSDHSDRFYPLFLSLLKEAKNPSIFSRAIIFKLALVWSDYMNAGRCNYNPISLKIVTMNQDFWFLFQQTLCTIVPKSVLLNEVKQFKDDFKDKRCESLFDFILNIAIHTDSDCFFIVLLELLRCFEYDVDILKYSVQMFQSTLLEFFKHNRVRFSRGLLEIVCFCRQHFDWGFMTMLVHSIDALITGDSDKFAKISLSDAMIDYLSWKLQLETDINRNLLDSDSSILSQLSDAEDQRELSNNGEEPSNQDGELNNEEVSVVRFQISTNIIAEMFYILYHLTGPNEVLLQLFFMYNQHLKSLSSYNILLLPLYRGMDHRIKRGLQLEEHEDQVLEDQTLEEEDKGPDLTVPGLSKLDFMDKTQFALGPNKDIYGYLLLNEDSELTTTHVVTLIFSGKMAKNVLNAVKLLNSEDGARPQQILNLILRKFVNKLQQLFMVNVNDSFCLHMSKPSAEEELLIKNLRILSSFLSGLISLHINSDHIDSIYMIFMTLLECLRSETVFLIEFSFLTFNNIKNLFSYPHFTREFLSDPKVTKFYPNLVKNYKSISSTDSVSEIETNLDDNIANGVVDHMGEDGVDNVEVGLEEFDKCIRDKGGIVIIKEPDLPSAPVSVGGTSGLGTTPSHMPISSVPTPTGPLPSVGFEVLSGICSNIDYNGPKIYPLFYHEQCLMTILNVGIDDFFNTLKLQIDVPENTNDSVNAFTFSGPQFVQTVESLVHMGNLDWLFFLVLRHAVIKGESSFTEITNLLQTLGPKMCDYFVRFLSFSVNLFLKYLRSCRALLVYKKILLVCASLLGHFTIARNKPLLTKHLNLKQLLSFSYEKGMLSIAVPFVCRLMTYVVKSKIFKLPNPWTFCVLSLLNEIKNVKNLKQILVLEISNLIVLLMAPKNQQQTSPIHTSQSTSNLFSLSSGPTKSASMYNLPTGASQSVVQSPANLNSVMKSNMVGGNASIGSHIKELLKHRVLGEFDQSCRFSSNIWSNSNETKLNIPPIHNDIKVLLKRKIIINSKLITTTNLSINNTVAVNNNTGALNNNTIAHNNTGTVNNNNLPINNNNSVMVPKENLQMSQKESGVINLVMSMDLYKLILNAIESCYRESIFIIEKIVPICVSTCGVLSKIDFSTDTSIDTLKRCLTSMTTGLSTSLVNVLCKEVLLSILSYEIYQSLLNHYTQVTSGNLNTVNMGETCPIFDCIWLEYISQILARDNLALVCALVEQLTLELMGRSLDEMISSWPTSSTSSSSISSILYNQFLSTLHTNNNNSGYYVNTANLRNTDDLSLLYKKYLTLVPSSIARVERTEKRPGLRFPDFFIVPPIESIPTNLVICKFEEFEQRLKESAKYLLMYPPIVPMANCKFLYKCESSSLLLLSFLPKNHQIFTLLWSIHYIVVKATNITECYEMILNRVVKNLVDSKAVSIPSLVNEVELTLLEMLCVDNANLVNITTALLPNLTFNKLVLFLRFKLIKIPALDIYLCNSGDLEFVTKMVYRLIVDSNYITLKELPLSLKFLSKFDKNTLIHSVGEPTKLNIILSKLFNQPIPNTGNINNMSSNNTMANNTGMTMDRLISLRLLFMNRVYIRNRCVVQTEVSKKHINMFMEFLNCESDSDVDLFFINFNENPIDHFITSALLLTLFISYQSQQFETVERVEKMDHKRLMKFDGIPRVTYGSPNLEYVPAFCKLVNGFIQTDVFILQKVLHILLSVLYKNCCFPVFFKVIQNFIFNTNYTFSAHVSISHFLLYCNPTEMTSFAPFWVQLATSKQLIQSLIQSPVEWYTLSQLIKYTLIYYTTAISQRTTQKDGKDTVIDTLLDNILNILLYLLQICPEFICGYYLSFCEVTSSVRFRNIFTFSTPKNVKCSNPATATEISETSPLSFVNHIQYIIQKPTLKGLTDTFIAEPSDRLVPMILKELQSEGILIYYTLYLGYTLPLLISKIGLTNANTSPGSDCNPNSVISMRVINCYLLLEKLVVQSKSKLLVSSMLLHARYPNLVTIRFISIFKNLFERAENVQELIITCILERLLVKPHPWGVVHLLFQLVKFKKFWNFIQHNKHFEEQLKKIKTLYMS</sequence>
<dbReference type="GO" id="GO:0000932">
    <property type="term" value="C:P-body"/>
    <property type="evidence" value="ECO:0007669"/>
    <property type="project" value="TreeGrafter"/>
</dbReference>
<dbReference type="VEuPathDB" id="PiroplasmaDB:TA13555"/>
<keyword evidence="2" id="KW-0678">Repressor</keyword>
<dbReference type="GO" id="GO:0060090">
    <property type="term" value="F:molecular adaptor activity"/>
    <property type="evidence" value="ECO:0007669"/>
    <property type="project" value="TreeGrafter"/>
</dbReference>
<evidence type="ECO:0000256" key="5">
    <source>
        <dbReference type="ARBA" id="ARBA00023242"/>
    </source>
</evidence>
<evidence type="ECO:0000313" key="10">
    <source>
        <dbReference type="EMBL" id="CAI74478.1"/>
    </source>
</evidence>
<dbReference type="GO" id="GO:0005634">
    <property type="term" value="C:nucleus"/>
    <property type="evidence" value="ECO:0007669"/>
    <property type="project" value="UniProtKB-SubCell"/>
</dbReference>
<feature type="domain" description="CCR4-NOT transcription complex subunit 1" evidence="8">
    <location>
        <begin position="1492"/>
        <end position="1639"/>
    </location>
</feature>
<dbReference type="GeneID" id="3862464"/>
<accession>Q4UEL1</accession>
<organism evidence="10 11">
    <name type="scientific">Theileria annulata</name>
    <dbReference type="NCBI Taxonomy" id="5874"/>
    <lineage>
        <taxon>Eukaryota</taxon>
        <taxon>Sar</taxon>
        <taxon>Alveolata</taxon>
        <taxon>Apicomplexa</taxon>
        <taxon>Aconoidasida</taxon>
        <taxon>Piroplasmida</taxon>
        <taxon>Theileriidae</taxon>
        <taxon>Theileria</taxon>
    </lineage>
</organism>
<protein>
    <submittedName>
        <fullName evidence="10">Uncharacterized protein</fullName>
    </submittedName>
</protein>
<dbReference type="Pfam" id="PF12842">
    <property type="entry name" value="DUF3819"/>
    <property type="match status" value="1"/>
</dbReference>
<dbReference type="eggNOG" id="KOG1831">
    <property type="taxonomic scope" value="Eukaryota"/>
</dbReference>
<dbReference type="KEGG" id="tan:TA13555"/>
<dbReference type="GO" id="GO:0030015">
    <property type="term" value="C:CCR4-NOT core complex"/>
    <property type="evidence" value="ECO:0007669"/>
    <property type="project" value="InterPro"/>
</dbReference>
<evidence type="ECO:0000256" key="1">
    <source>
        <dbReference type="ARBA" id="ARBA00004123"/>
    </source>
</evidence>
<evidence type="ECO:0000259" key="9">
    <source>
        <dbReference type="Pfam" id="PF16415"/>
    </source>
</evidence>
<dbReference type="Gene3D" id="1.25.40.180">
    <property type="match status" value="1"/>
</dbReference>
<dbReference type="Proteomes" id="UP000001950">
    <property type="component" value="Chromosome 2"/>
</dbReference>
<dbReference type="EMBL" id="CR940348">
    <property type="protein sequence ID" value="CAI74478.1"/>
    <property type="molecule type" value="Genomic_DNA"/>
</dbReference>
<reference evidence="10 11" key="1">
    <citation type="journal article" date="2005" name="Science">
        <title>Genome of the host-cell transforming parasite Theileria annulata compared with T. parva.</title>
        <authorList>
            <person name="Pain A."/>
            <person name="Renauld H."/>
            <person name="Berriman M."/>
            <person name="Murphy L."/>
            <person name="Yeats C.A."/>
            <person name="Weir W."/>
            <person name="Kerhornou A."/>
            <person name="Aslett M."/>
            <person name="Bishop R."/>
            <person name="Bouchier C."/>
            <person name="Cochet M."/>
            <person name="Coulson R.M.R."/>
            <person name="Cronin A."/>
            <person name="de Villiers E.P."/>
            <person name="Fraser A."/>
            <person name="Fosker N."/>
            <person name="Gardner M."/>
            <person name="Goble A."/>
            <person name="Griffiths-Jones S."/>
            <person name="Harris D.E."/>
            <person name="Katzer F."/>
            <person name="Larke N."/>
            <person name="Lord A."/>
            <person name="Maser P."/>
            <person name="McKellar S."/>
            <person name="Mooney P."/>
            <person name="Morton F."/>
            <person name="Nene V."/>
            <person name="O'Neil S."/>
            <person name="Price C."/>
            <person name="Quail M.A."/>
            <person name="Rabbinowitsch E."/>
            <person name="Rawlings N.D."/>
            <person name="Rutter S."/>
            <person name="Saunders D."/>
            <person name="Seeger K."/>
            <person name="Shah T."/>
            <person name="Squares R."/>
            <person name="Squares S."/>
            <person name="Tivey A."/>
            <person name="Walker A.R."/>
            <person name="Woodward J."/>
            <person name="Dobbelaere D.A.E."/>
            <person name="Langsley G."/>
            <person name="Rajandream M.A."/>
            <person name="McKeever D."/>
            <person name="Shiels B."/>
            <person name="Tait A."/>
            <person name="Barrell B.G."/>
            <person name="Hall N."/>
        </authorList>
    </citation>
    <scope>NUCLEOTIDE SEQUENCE [LARGE SCALE GENOMIC DNA]</scope>
    <source>
        <strain evidence="11">Ankara</strain>
    </source>
</reference>
<evidence type="ECO:0000259" key="7">
    <source>
        <dbReference type="Pfam" id="PF04054"/>
    </source>
</evidence>
<feature type="domain" description="CCR4-Not complex component Not1 C-terminal" evidence="7">
    <location>
        <begin position="2137"/>
        <end position="2464"/>
    </location>
</feature>
<evidence type="ECO:0000256" key="4">
    <source>
        <dbReference type="ARBA" id="ARBA00023163"/>
    </source>
</evidence>
<proteinExistence type="predicted"/>
<dbReference type="STRING" id="5874.Q4UEL1"/>
<keyword evidence="4" id="KW-0804">Transcription</keyword>
<feature type="domain" description="CCR4-NOT transcription complex subunit 1 CAF1-binding" evidence="9">
    <location>
        <begin position="1190"/>
        <end position="1304"/>
    </location>
</feature>
<feature type="compositionally biased region" description="Polar residues" evidence="6">
    <location>
        <begin position="344"/>
        <end position="353"/>
    </location>
</feature>
<dbReference type="GO" id="GO:0017148">
    <property type="term" value="P:negative regulation of translation"/>
    <property type="evidence" value="ECO:0007669"/>
    <property type="project" value="InterPro"/>
</dbReference>
<keyword evidence="11" id="KW-1185">Reference proteome</keyword>
<gene>
    <name evidence="10" type="ORF">TA13555</name>
</gene>
<dbReference type="Pfam" id="PF16415">
    <property type="entry name" value="CNOT1_CAF1_bind"/>
    <property type="match status" value="1"/>
</dbReference>
<feature type="region of interest" description="Disordered" evidence="6">
    <location>
        <begin position="344"/>
        <end position="370"/>
    </location>
</feature>
<dbReference type="Gene3D" id="1.25.40.800">
    <property type="match status" value="1"/>
</dbReference>
<evidence type="ECO:0000256" key="2">
    <source>
        <dbReference type="ARBA" id="ARBA00022491"/>
    </source>
</evidence>
<dbReference type="PANTHER" id="PTHR13162:SF8">
    <property type="entry name" value="CCR4-NOT TRANSCRIPTION COMPLEX SUBUNIT 1"/>
    <property type="match status" value="1"/>
</dbReference>
<comment type="subcellular location">
    <subcellularLocation>
        <location evidence="1">Nucleus</location>
    </subcellularLocation>
</comment>
<dbReference type="InterPro" id="IPR032191">
    <property type="entry name" value="CNOT1_CAF1_bind"/>
</dbReference>
<dbReference type="InterPro" id="IPR040398">
    <property type="entry name" value="Not1"/>
</dbReference>
<dbReference type="GO" id="GO:0000288">
    <property type="term" value="P:nuclear-transcribed mRNA catabolic process, deadenylation-dependent decay"/>
    <property type="evidence" value="ECO:0007669"/>
    <property type="project" value="TreeGrafter"/>
</dbReference>
<dbReference type="InterPro" id="IPR024557">
    <property type="entry name" value="CNOT1_dom_4"/>
</dbReference>
<feature type="compositionally biased region" description="Basic and acidic residues" evidence="6">
    <location>
        <begin position="354"/>
        <end position="366"/>
    </location>
</feature>
<dbReference type="Gene3D" id="1.25.40.790">
    <property type="match status" value="1"/>
</dbReference>
<dbReference type="PANTHER" id="PTHR13162">
    <property type="entry name" value="CCR4-NOT TRANSCRIPTION COMPLEX"/>
    <property type="match status" value="1"/>
</dbReference>
<dbReference type="InterPro" id="IPR007196">
    <property type="entry name" value="CCR4-Not_Not1_C"/>
</dbReference>
<keyword evidence="5" id="KW-0539">Nucleus</keyword>
<dbReference type="InParanoid" id="Q4UEL1"/>
<evidence type="ECO:0000256" key="3">
    <source>
        <dbReference type="ARBA" id="ARBA00023015"/>
    </source>
</evidence>
<dbReference type="RefSeq" id="XP_952210.1">
    <property type="nucleotide sequence ID" value="XM_947117.1"/>
</dbReference>
<name>Q4UEL1_THEAN</name>
<dbReference type="OrthoDB" id="1933107at2759"/>
<dbReference type="Pfam" id="PF04054">
    <property type="entry name" value="Not1"/>
    <property type="match status" value="1"/>
</dbReference>
<dbReference type="OMA" id="DWGFMTM"/>
<evidence type="ECO:0000256" key="6">
    <source>
        <dbReference type="SAM" id="MobiDB-lite"/>
    </source>
</evidence>